<dbReference type="Proteomes" id="UP000653076">
    <property type="component" value="Unassembled WGS sequence"/>
</dbReference>
<keyword evidence="2" id="KW-1133">Transmembrane helix</keyword>
<sequence>MSYQTFFREAVGEIPPTSIDVEQVIRRQRRRHRLNRTGLAAMVGAAVLGVTVPLAIAGGSGPDLPALSPSPSLSAQSARTPRPEPGATFSATDLAVFAALAREAPDVEWITEGWPSDGDLVMWHPVDSAKLYFGQGPIRAGERTGYFKLQLQQDWDRRVAFCNAEKSQENGCVNSTGPAGEKIQTWSNQAPITSSDKNRMLHGKPAAPTSDRFSTHYGVAVERPDGTFLIVSMSADGENSPLTLAQLTAVALNSAITLG</sequence>
<protein>
    <submittedName>
        <fullName evidence="3">Uncharacterized protein</fullName>
    </submittedName>
</protein>
<proteinExistence type="predicted"/>
<evidence type="ECO:0000313" key="4">
    <source>
        <dbReference type="Proteomes" id="UP000653076"/>
    </source>
</evidence>
<evidence type="ECO:0000256" key="1">
    <source>
        <dbReference type="SAM" id="MobiDB-lite"/>
    </source>
</evidence>
<dbReference type="RefSeq" id="WP_239098385.1">
    <property type="nucleotide sequence ID" value="NZ_BOPC01000034.1"/>
</dbReference>
<dbReference type="EMBL" id="BOPC01000034">
    <property type="protein sequence ID" value="GIJ27553.1"/>
    <property type="molecule type" value="Genomic_DNA"/>
</dbReference>
<keyword evidence="2" id="KW-0812">Transmembrane</keyword>
<comment type="caution">
    <text evidence="3">The sequence shown here is derived from an EMBL/GenBank/DDBJ whole genome shotgun (WGS) entry which is preliminary data.</text>
</comment>
<feature type="compositionally biased region" description="Low complexity" evidence="1">
    <location>
        <begin position="67"/>
        <end position="78"/>
    </location>
</feature>
<keyword evidence="2" id="KW-0472">Membrane</keyword>
<organism evidence="3 4">
    <name type="scientific">Micromonospora qiuiae</name>
    <dbReference type="NCBI Taxonomy" id="502268"/>
    <lineage>
        <taxon>Bacteria</taxon>
        <taxon>Bacillati</taxon>
        <taxon>Actinomycetota</taxon>
        <taxon>Actinomycetes</taxon>
        <taxon>Micromonosporales</taxon>
        <taxon>Micromonosporaceae</taxon>
        <taxon>Micromonospora</taxon>
    </lineage>
</organism>
<name>A0ABQ4JBM3_9ACTN</name>
<evidence type="ECO:0000256" key="2">
    <source>
        <dbReference type="SAM" id="Phobius"/>
    </source>
</evidence>
<feature type="transmembrane region" description="Helical" evidence="2">
    <location>
        <begin position="37"/>
        <end position="56"/>
    </location>
</feature>
<feature type="region of interest" description="Disordered" evidence="1">
    <location>
        <begin position="67"/>
        <end position="87"/>
    </location>
</feature>
<reference evidence="3 4" key="1">
    <citation type="submission" date="2021-01" db="EMBL/GenBank/DDBJ databases">
        <title>Whole genome shotgun sequence of Verrucosispora qiuiae NBRC 106684.</title>
        <authorList>
            <person name="Komaki H."/>
            <person name="Tamura T."/>
        </authorList>
    </citation>
    <scope>NUCLEOTIDE SEQUENCE [LARGE SCALE GENOMIC DNA]</scope>
    <source>
        <strain evidence="3 4">NBRC 106684</strain>
    </source>
</reference>
<evidence type="ECO:0000313" key="3">
    <source>
        <dbReference type="EMBL" id="GIJ27553.1"/>
    </source>
</evidence>
<keyword evidence="4" id="KW-1185">Reference proteome</keyword>
<gene>
    <name evidence="3" type="ORF">Vqi01_27150</name>
</gene>
<accession>A0ABQ4JBM3</accession>